<dbReference type="NCBIfam" id="TIGR03843">
    <property type="entry name" value="SCO1664 family protein"/>
    <property type="match status" value="1"/>
</dbReference>
<evidence type="ECO:0000313" key="1">
    <source>
        <dbReference type="EMBL" id="RKS67939.1"/>
    </source>
</evidence>
<dbReference type="RefSeq" id="WP_231122061.1">
    <property type="nucleotide sequence ID" value="NZ_RBWV01000017.1"/>
</dbReference>
<keyword evidence="2" id="KW-1185">Reference proteome</keyword>
<gene>
    <name evidence="1" type="ORF">CLV35_3845</name>
</gene>
<protein>
    <submittedName>
        <fullName evidence="1">Putative repeat protein (TIGR03843 family)</fullName>
    </submittedName>
</protein>
<reference evidence="1 2" key="1">
    <citation type="submission" date="2018-10" db="EMBL/GenBank/DDBJ databases">
        <title>Genomic Encyclopedia of Archaeal and Bacterial Type Strains, Phase II (KMG-II): from individual species to whole genera.</title>
        <authorList>
            <person name="Goeker M."/>
        </authorList>
    </citation>
    <scope>NUCLEOTIDE SEQUENCE [LARGE SCALE GENOMIC DNA]</scope>
    <source>
        <strain evidence="1 2">RP-AC37</strain>
    </source>
</reference>
<organism evidence="1 2">
    <name type="scientific">Motilibacter peucedani</name>
    <dbReference type="NCBI Taxonomy" id="598650"/>
    <lineage>
        <taxon>Bacteria</taxon>
        <taxon>Bacillati</taxon>
        <taxon>Actinomycetota</taxon>
        <taxon>Actinomycetes</taxon>
        <taxon>Motilibacterales</taxon>
        <taxon>Motilibacteraceae</taxon>
        <taxon>Motilibacter</taxon>
    </lineage>
</organism>
<sequence length="282" mass="30018">MSQSSQGSGGGAGDGVRLETADALELLRHGTIEVEGRMVDASNATLFARISHAGVSSSCIYKPVAGERPLWDFPDGTLAGREVAAYLVSEAGGWGVVPPTVHRDGPFGPGMVQLWVDTDDTVELVDILPRPAMPRGWCAVLDARGNEGEQVVLAHADDPRLRSMAVFDVVVNNADRKGGHILPVGPAPDDPVHGVDHGISFNVEEKLRTVLWGWAARRLRPEDVEALTRVEAALGGSLGAAMAGHLTRAEVAVTTRRVRRLLRAGSMPLPSEGWPAIPWPAF</sequence>
<comment type="caution">
    <text evidence="1">The sequence shown here is derived from an EMBL/GenBank/DDBJ whole genome shotgun (WGS) entry which is preliminary data.</text>
</comment>
<dbReference type="InterPro" id="IPR022292">
    <property type="entry name" value="CHP03843"/>
</dbReference>
<dbReference type="AlphaFoldDB" id="A0A420XJS8"/>
<proteinExistence type="predicted"/>
<dbReference type="InParanoid" id="A0A420XJS8"/>
<evidence type="ECO:0000313" key="2">
    <source>
        <dbReference type="Proteomes" id="UP000281955"/>
    </source>
</evidence>
<name>A0A420XJS8_9ACTN</name>
<dbReference type="EMBL" id="RBWV01000017">
    <property type="protein sequence ID" value="RKS67939.1"/>
    <property type="molecule type" value="Genomic_DNA"/>
</dbReference>
<dbReference type="Proteomes" id="UP000281955">
    <property type="component" value="Unassembled WGS sequence"/>
</dbReference>
<accession>A0A420XJS8</accession>